<dbReference type="SUPFAM" id="SSF51445">
    <property type="entry name" value="(Trans)glycosidases"/>
    <property type="match status" value="1"/>
</dbReference>
<dbReference type="PANTHER" id="PTHR10357">
    <property type="entry name" value="ALPHA-AMYLASE FAMILY MEMBER"/>
    <property type="match status" value="1"/>
</dbReference>
<dbReference type="EMBL" id="JABAHY010000009">
    <property type="protein sequence ID" value="NLS10402.1"/>
    <property type="molecule type" value="Genomic_DNA"/>
</dbReference>
<evidence type="ECO:0000259" key="1">
    <source>
        <dbReference type="SMART" id="SM00642"/>
    </source>
</evidence>
<gene>
    <name evidence="2" type="ORF">HGQ17_10440</name>
</gene>
<dbReference type="PANTHER" id="PTHR10357:SF219">
    <property type="entry name" value="MALTOSE ALPHA-D-GLUCOSYLTRANSFERASE"/>
    <property type="match status" value="1"/>
</dbReference>
<evidence type="ECO:0000313" key="3">
    <source>
        <dbReference type="Proteomes" id="UP000523139"/>
    </source>
</evidence>
<dbReference type="AlphaFoldDB" id="A0A7X8YEN1"/>
<dbReference type="CDD" id="cd11334">
    <property type="entry name" value="AmyAc_TreS"/>
    <property type="match status" value="1"/>
</dbReference>
<dbReference type="Gene3D" id="2.60.40.1180">
    <property type="entry name" value="Golgi alpha-mannosidase II"/>
    <property type="match status" value="1"/>
</dbReference>
<dbReference type="Pfam" id="PF22157">
    <property type="entry name" value="SupH-like_C"/>
    <property type="match status" value="1"/>
</dbReference>
<evidence type="ECO:0000313" key="2">
    <source>
        <dbReference type="EMBL" id="NLS10402.1"/>
    </source>
</evidence>
<proteinExistence type="predicted"/>
<dbReference type="RefSeq" id="WP_168887881.1">
    <property type="nucleotide sequence ID" value="NZ_JABAHY010000009.1"/>
</dbReference>
<dbReference type="Pfam" id="PF00128">
    <property type="entry name" value="Alpha-amylase"/>
    <property type="match status" value="2"/>
</dbReference>
<dbReference type="GO" id="GO:0005975">
    <property type="term" value="P:carbohydrate metabolic process"/>
    <property type="evidence" value="ECO:0007669"/>
    <property type="project" value="InterPro"/>
</dbReference>
<dbReference type="Proteomes" id="UP000523139">
    <property type="component" value="Unassembled WGS sequence"/>
</dbReference>
<dbReference type="InterPro" id="IPR013780">
    <property type="entry name" value="Glyco_hydro_b"/>
</dbReference>
<name>A0A7X8YEN1_9MICC</name>
<dbReference type="Gene3D" id="3.20.20.80">
    <property type="entry name" value="Glycosidases"/>
    <property type="match status" value="1"/>
</dbReference>
<dbReference type="InterPro" id="IPR045857">
    <property type="entry name" value="O16G_dom_2"/>
</dbReference>
<dbReference type="InterPro" id="IPR017853">
    <property type="entry name" value="GH"/>
</dbReference>
<feature type="domain" description="Glycosyl hydrolase family 13 catalytic" evidence="1">
    <location>
        <begin position="18"/>
        <end position="448"/>
    </location>
</feature>
<dbReference type="SMART" id="SM00642">
    <property type="entry name" value="Aamy"/>
    <property type="match status" value="1"/>
</dbReference>
<comment type="caution">
    <text evidence="2">The sequence shown here is derived from an EMBL/GenBank/DDBJ whole genome shotgun (WGS) entry which is preliminary data.</text>
</comment>
<organism evidence="2 3">
    <name type="scientific">Nesterenkonia sedimenti</name>
    <dbReference type="NCBI Taxonomy" id="1463632"/>
    <lineage>
        <taxon>Bacteria</taxon>
        <taxon>Bacillati</taxon>
        <taxon>Actinomycetota</taxon>
        <taxon>Actinomycetes</taxon>
        <taxon>Micrococcales</taxon>
        <taxon>Micrococcaceae</taxon>
        <taxon>Nesterenkonia</taxon>
    </lineage>
</organism>
<dbReference type="Gene3D" id="3.90.400.10">
    <property type="entry name" value="Oligo-1,6-glucosidase, Domain 2"/>
    <property type="match status" value="1"/>
</dbReference>
<dbReference type="InterPro" id="IPR006047">
    <property type="entry name" value="GH13_cat_dom"/>
</dbReference>
<accession>A0A7X8YEN1</accession>
<dbReference type="InterPro" id="IPR054049">
    <property type="entry name" value="SupH-like_C"/>
</dbReference>
<protein>
    <submittedName>
        <fullName evidence="2">Trehalose synthase</fullName>
    </submittedName>
</protein>
<dbReference type="SUPFAM" id="SSF51011">
    <property type="entry name" value="Glycosyl hydrolase domain"/>
    <property type="match status" value="1"/>
</dbReference>
<reference evidence="2 3" key="1">
    <citation type="submission" date="2020-04" db="EMBL/GenBank/DDBJ databases">
        <title>Nesterenkonia sp. nov., isolated from marine sediment.</title>
        <authorList>
            <person name="Zhang G."/>
        </authorList>
    </citation>
    <scope>NUCLEOTIDE SEQUENCE [LARGE SCALE GENOMIC DNA]</scope>
    <source>
        <strain evidence="2 3">MY13</strain>
    </source>
</reference>
<keyword evidence="3" id="KW-1185">Reference proteome</keyword>
<sequence>MRITETADLWYKNAIIYCIDVETYLDSNGDGTGDLHGLTQRIDYLAEIGVNCIWLMPFYPSPRRDNGYDVADMYGVDSRYGDHGDFVELIRVAHDRGIRVIVDLVINHTSDQHPWFKASRRSKDNPYRDYYVWRAEDPGDTSDQTMFPDSEDGIWTYDDRTEEWYLHHFLHTQPDLNTANPQVRDEIAKMMGFWLQLGVDGFRVDAVPFAINQQTLLGRDEHEFEEPHDYLRALRALLQRRASGQGSAIMLGEVNLPHQEQLTFFGGEDGDQLTMQFDFFTNQRLFLAMARQEAQPLAEALESRPTDFGVEPQYANFLRNHDELTLDLLKETEQEEILDTFGPKEEHRFAGRGLRRRLPGMFDGDPRRLRMAYSLLFTLPGTPVLFYGEEIGMGENLDVPGREAVRTPMQWTSGKNGGFSGAKPSQLSRAVTQGSFGPEHVNAADARRDEDSLLHHISRLAKRYRESPELGWGDYTILDAGDPAVLAHTVTWESRSMVLLHNLVPQPTTAQFTLEKEDPGITLVDLLSEESCTVGEDGSTELPLDGYGYRWLRLKRPGDHRLV</sequence>